<evidence type="ECO:0000256" key="1">
    <source>
        <dbReference type="SAM" id="MobiDB-lite"/>
    </source>
</evidence>
<gene>
    <name evidence="3" type="ORF">HPULCUR_001188</name>
</gene>
<feature type="compositionally biased region" description="Pro residues" evidence="1">
    <location>
        <begin position="69"/>
        <end position="98"/>
    </location>
</feature>
<evidence type="ECO:0000256" key="2">
    <source>
        <dbReference type="SAM" id="SignalP"/>
    </source>
</evidence>
<keyword evidence="4" id="KW-1185">Reference proteome</keyword>
<dbReference type="EMBL" id="BAABUJ010000005">
    <property type="protein sequence ID" value="GAA5795826.1"/>
    <property type="molecule type" value="Genomic_DNA"/>
</dbReference>
<accession>A0ABP9XLZ3</accession>
<name>A0ABP9XLZ3_9FUNG</name>
<evidence type="ECO:0000313" key="4">
    <source>
        <dbReference type="Proteomes" id="UP001476247"/>
    </source>
</evidence>
<comment type="caution">
    <text evidence="3">The sequence shown here is derived from an EMBL/GenBank/DDBJ whole genome shotgun (WGS) entry which is preliminary data.</text>
</comment>
<protein>
    <submittedName>
        <fullName evidence="3">Uncharacterized protein</fullName>
    </submittedName>
</protein>
<proteinExistence type="predicted"/>
<feature type="chain" id="PRO_5046298184" evidence="2">
    <location>
        <begin position="19"/>
        <end position="98"/>
    </location>
</feature>
<reference evidence="3 4" key="1">
    <citation type="submission" date="2024-04" db="EMBL/GenBank/DDBJ databases">
        <title>genome sequences of Mucor flavus KT1a and Helicostylum pulchrum KT1b strains isolation_sourced from the surface of a dry-aged beef.</title>
        <authorList>
            <person name="Toyotome T."/>
            <person name="Hosono M."/>
            <person name="Torimaru M."/>
            <person name="Fukuda K."/>
            <person name="Mikami N."/>
        </authorList>
    </citation>
    <scope>NUCLEOTIDE SEQUENCE [LARGE SCALE GENOMIC DNA]</scope>
    <source>
        <strain evidence="3 4">KT1b</strain>
    </source>
</reference>
<feature type="signal peptide" evidence="2">
    <location>
        <begin position="1"/>
        <end position="18"/>
    </location>
</feature>
<feature type="region of interest" description="Disordered" evidence="1">
    <location>
        <begin position="63"/>
        <end position="98"/>
    </location>
</feature>
<organism evidence="3 4">
    <name type="scientific">Helicostylum pulchrum</name>
    <dbReference type="NCBI Taxonomy" id="562976"/>
    <lineage>
        <taxon>Eukaryota</taxon>
        <taxon>Fungi</taxon>
        <taxon>Fungi incertae sedis</taxon>
        <taxon>Mucoromycota</taxon>
        <taxon>Mucoromycotina</taxon>
        <taxon>Mucoromycetes</taxon>
        <taxon>Mucorales</taxon>
        <taxon>Mucorineae</taxon>
        <taxon>Mucoraceae</taxon>
        <taxon>Helicostylum</taxon>
    </lineage>
</organism>
<evidence type="ECO:0000313" key="3">
    <source>
        <dbReference type="EMBL" id="GAA5795826.1"/>
    </source>
</evidence>
<keyword evidence="2" id="KW-0732">Signal</keyword>
<sequence length="98" mass="11546">MLKALFFVSLMAIMQVWASPIEGQDAHKQAMRYWWNSYQKEGQAPKSLVARDTSPSIVPLWRPADWNPPWRPSPPPWRPPPPVWNPPWRPPPWKPRDN</sequence>
<dbReference type="Proteomes" id="UP001476247">
    <property type="component" value="Unassembled WGS sequence"/>
</dbReference>